<evidence type="ECO:0000256" key="3">
    <source>
        <dbReference type="ARBA" id="ARBA00022801"/>
    </source>
</evidence>
<dbReference type="AlphaFoldDB" id="A0A552WQ81"/>
<dbReference type="PANTHER" id="PTHR42693:SF43">
    <property type="entry name" value="BLL2667 PROTEIN"/>
    <property type="match status" value="1"/>
</dbReference>
<keyword evidence="3 6" id="KW-0378">Hydrolase</keyword>
<dbReference type="Pfam" id="PF00884">
    <property type="entry name" value="Sulfatase"/>
    <property type="match status" value="1"/>
</dbReference>
<protein>
    <submittedName>
        <fullName evidence="6">Sulfatase-like hydrolase/transferase</fullName>
    </submittedName>
</protein>
<keyword evidence="7" id="KW-1185">Reference proteome</keyword>
<accession>A0A552WQ81</accession>
<dbReference type="InterPro" id="IPR000917">
    <property type="entry name" value="Sulfatase_N"/>
</dbReference>
<dbReference type="SUPFAM" id="SSF53649">
    <property type="entry name" value="Alkaline phosphatase-like"/>
    <property type="match status" value="1"/>
</dbReference>
<dbReference type="GO" id="GO:0016740">
    <property type="term" value="F:transferase activity"/>
    <property type="evidence" value="ECO:0007669"/>
    <property type="project" value="UniProtKB-KW"/>
</dbReference>
<dbReference type="GO" id="GO:0016787">
    <property type="term" value="F:hydrolase activity"/>
    <property type="evidence" value="ECO:0007669"/>
    <property type="project" value="UniProtKB-KW"/>
</dbReference>
<proteinExistence type="inferred from homology"/>
<keyword evidence="2" id="KW-0479">Metal-binding</keyword>
<evidence type="ECO:0000313" key="6">
    <source>
        <dbReference type="EMBL" id="TRW44948.1"/>
    </source>
</evidence>
<dbReference type="InterPro" id="IPR024607">
    <property type="entry name" value="Sulfatase_CS"/>
</dbReference>
<evidence type="ECO:0000256" key="2">
    <source>
        <dbReference type="ARBA" id="ARBA00022723"/>
    </source>
</evidence>
<dbReference type="GO" id="GO:0046872">
    <property type="term" value="F:metal ion binding"/>
    <property type="evidence" value="ECO:0007669"/>
    <property type="project" value="UniProtKB-KW"/>
</dbReference>
<evidence type="ECO:0000256" key="1">
    <source>
        <dbReference type="ARBA" id="ARBA00008779"/>
    </source>
</evidence>
<gene>
    <name evidence="6" type="ORF">FJ693_11595</name>
</gene>
<dbReference type="EMBL" id="VJXR01000032">
    <property type="protein sequence ID" value="TRW44948.1"/>
    <property type="molecule type" value="Genomic_DNA"/>
</dbReference>
<dbReference type="PANTHER" id="PTHR42693">
    <property type="entry name" value="ARYLSULFATASE FAMILY MEMBER"/>
    <property type="match status" value="1"/>
</dbReference>
<keyword evidence="4" id="KW-0106">Calcium</keyword>
<keyword evidence="6" id="KW-0808">Transferase</keyword>
<dbReference type="Gene3D" id="3.30.1120.10">
    <property type="match status" value="1"/>
</dbReference>
<feature type="domain" description="Sulfatase N-terminal" evidence="5">
    <location>
        <begin position="39"/>
        <end position="451"/>
    </location>
</feature>
<dbReference type="InterPro" id="IPR050738">
    <property type="entry name" value="Sulfatase"/>
</dbReference>
<dbReference type="RefSeq" id="WP_143418684.1">
    <property type="nucleotide sequence ID" value="NZ_VJXR01000032.1"/>
</dbReference>
<sequence>MSDLVEYPPGGEFPGKIGRTVHESSPAWPAPARAADGAPNVLFFVLDDVGYGQLGCFGGLIDTPNIDRVAAAGLRYANMHTTALCSPTRASILTGRNHHSSGVACIMELATGYPGYDGRMPFENGMLPEMLVPAGYNAFCLGKWHLSPSEENTAAGPFHRWPLGRGFERFYGFLGGETNQWYPDLTLDNSPMRAPRSPEEGYHLSEDLADQAIRLVLDAHVNAPEKPFFMYYATGCGHAPHHVAKEWADRYRGRFDDGWDAYRETVLARQKKMGLLPADAQLSPRDPDVPEWSTLSADERRLYARMMEVYAGFVTHADHHFGRLLDTLEQIGELDNTLIMIISDNGASAEGGATGSFNEMRFFNMVAESFEDNLAHIDDLGGPTSYNHYAWGWAWAGDTPFRRWKRETYRGGTTDPFVLAWPAGMTTRGEVRTQYAHAIDMVPTVLDAIGVRPPERIRGVPQTPLEGVSLASTFDAAGTPAQHVTQYFEMFGHRSIYHDGWRAVCPWPGPDFTTASRSGRSFGSPITPEVLEDLDRTGWELYRMRDDPTESRDVAADHPQILRDLVARWWAEAAKYKVLPLDGSAQARLATERPQTSKPRTRFVYYPGGSVVPAFAAPPVYNRAYSIEADVEIPAGGAEGVLLAQGGDAGGYSFYVKDGRLNFLYNYVGLDHFEVSSEDGALTEGHHLLRYEFEPTGDPDIPHGKGVPGRAQLYVDGALVGAAEFPYTTPLLFELEGLSCGSDFGAPAAEYTPPFAFTGTIHQVAVDLAGELISDDEADLRVLMARD</sequence>
<dbReference type="Proteomes" id="UP000318693">
    <property type="component" value="Unassembled WGS sequence"/>
</dbReference>
<name>A0A552WQ81_9MICO</name>
<evidence type="ECO:0000259" key="5">
    <source>
        <dbReference type="Pfam" id="PF00884"/>
    </source>
</evidence>
<comment type="caution">
    <text evidence="6">The sequence shown here is derived from an EMBL/GenBank/DDBJ whole genome shotgun (WGS) entry which is preliminary data.</text>
</comment>
<dbReference type="CDD" id="cd16025">
    <property type="entry name" value="PAS_like"/>
    <property type="match status" value="1"/>
</dbReference>
<organism evidence="6 7">
    <name type="scientific">Georgenia yuyongxinii</name>
    <dbReference type="NCBI Taxonomy" id="2589797"/>
    <lineage>
        <taxon>Bacteria</taxon>
        <taxon>Bacillati</taxon>
        <taxon>Actinomycetota</taxon>
        <taxon>Actinomycetes</taxon>
        <taxon>Micrococcales</taxon>
        <taxon>Bogoriellaceae</taxon>
        <taxon>Georgenia</taxon>
    </lineage>
</organism>
<dbReference type="InterPro" id="IPR017850">
    <property type="entry name" value="Alkaline_phosphatase_core_sf"/>
</dbReference>
<comment type="similarity">
    <text evidence="1">Belongs to the sulfatase family.</text>
</comment>
<evidence type="ECO:0000256" key="4">
    <source>
        <dbReference type="ARBA" id="ARBA00022837"/>
    </source>
</evidence>
<dbReference type="Gene3D" id="3.40.720.10">
    <property type="entry name" value="Alkaline Phosphatase, subunit A"/>
    <property type="match status" value="1"/>
</dbReference>
<evidence type="ECO:0000313" key="7">
    <source>
        <dbReference type="Proteomes" id="UP000318693"/>
    </source>
</evidence>
<dbReference type="PROSITE" id="PS00523">
    <property type="entry name" value="SULFATASE_1"/>
    <property type="match status" value="1"/>
</dbReference>
<reference evidence="6 7" key="1">
    <citation type="submission" date="2019-07" db="EMBL/GenBank/DDBJ databases">
        <title>Georgenia wutianyii sp. nov. and Georgenia *** sp. nov. isolated from plateau pika (Ochotona curzoniae) in the Qinghai-Tibet plateau of China.</title>
        <authorList>
            <person name="Tian Z."/>
        </authorList>
    </citation>
    <scope>NUCLEOTIDE SEQUENCE [LARGE SCALE GENOMIC DNA]</scope>
    <source>
        <strain evidence="6 7">Z446</strain>
    </source>
</reference>